<feature type="transmembrane region" description="Helical" evidence="1">
    <location>
        <begin position="116"/>
        <end position="136"/>
    </location>
</feature>
<keyword evidence="1" id="KW-1133">Transmembrane helix</keyword>
<feature type="transmembrane region" description="Helical" evidence="1">
    <location>
        <begin position="156"/>
        <end position="173"/>
    </location>
</feature>
<keyword evidence="1" id="KW-0812">Transmembrane</keyword>
<keyword evidence="1" id="KW-0472">Membrane</keyword>
<feature type="transmembrane region" description="Helical" evidence="1">
    <location>
        <begin position="180"/>
        <end position="202"/>
    </location>
</feature>
<dbReference type="Proteomes" id="UP001059617">
    <property type="component" value="Chromosome"/>
</dbReference>
<evidence type="ECO:0000313" key="3">
    <source>
        <dbReference type="Proteomes" id="UP001059617"/>
    </source>
</evidence>
<sequence>MTAVLADPPVAAPVTGTPRRAMLALARVELIRMLRHPVSIAAALLFMGPWLYGQVSGGASRYPVPTDTAVTVQIFGLLLFGGAAMVVANLGVLRAHRHRTDRLYDVLVLPAPWRTGAFLLALLPYGAVVGLLVGIVVGRAALRPGAAGLPHPAEVLTTPVLAVLLGAFGVLLARLVRSAVAAPLAILMVAVASLATMAVVFIEARWRFLLPVVFPDLPFAVPAELSTRPAWRHLMYLAGIVALLAVAALARSGARGRRVVVALVAAAAVTVAGGVAQFVPDDAARRARIAATADPAPMQTCRVRNGVTYCAFGDFTPWIAGWDEVVQGVFALVPATARTGPPPAVRQRVWADGYQVNGSASSAAEETARLTRWAEADAAAGTPEAVTTSTVWGSPRDEAVLAAAVAYRLIAGRAIRDEWLICGARGTILVWLAGQATARSGDGIRELDRYSWGALSFTNVGFNTGISVPDRDAAPGLTLLERSRDEVARTVAEHWSELVAPQTPVERVGELFGVPVPSVPVEERPTCGG</sequence>
<dbReference type="RefSeq" id="WP_259866848.1">
    <property type="nucleotide sequence ID" value="NZ_BAAAST010000237.1"/>
</dbReference>
<feature type="transmembrane region" description="Helical" evidence="1">
    <location>
        <begin position="72"/>
        <end position="95"/>
    </location>
</feature>
<feature type="transmembrane region" description="Helical" evidence="1">
    <location>
        <begin position="234"/>
        <end position="252"/>
    </location>
</feature>
<evidence type="ECO:0000256" key="1">
    <source>
        <dbReference type="SAM" id="Phobius"/>
    </source>
</evidence>
<evidence type="ECO:0000313" key="2">
    <source>
        <dbReference type="EMBL" id="UWP87052.1"/>
    </source>
</evidence>
<protein>
    <recommendedName>
        <fullName evidence="4">ABC transporter permease</fullName>
    </recommendedName>
</protein>
<feature type="transmembrane region" description="Helical" evidence="1">
    <location>
        <begin position="33"/>
        <end position="52"/>
    </location>
</feature>
<reference evidence="2" key="2">
    <citation type="submission" date="2022-09" db="EMBL/GenBank/DDBJ databases">
        <title>Biosynthetic gene clusters of Dactylosporangioum fulvum.</title>
        <authorList>
            <person name="Caradec T."/>
        </authorList>
    </citation>
    <scope>NUCLEOTIDE SEQUENCE</scope>
    <source>
        <strain evidence="2">NRRL B-16292</strain>
    </source>
</reference>
<dbReference type="EMBL" id="CP073720">
    <property type="protein sequence ID" value="UWP87052.1"/>
    <property type="molecule type" value="Genomic_DNA"/>
</dbReference>
<name>A0ABY5WAG1_9ACTN</name>
<reference evidence="2" key="1">
    <citation type="submission" date="2021-04" db="EMBL/GenBank/DDBJ databases">
        <authorList>
            <person name="Hartkoorn R.C."/>
            <person name="Beaudoing E."/>
            <person name="Hot D."/>
        </authorList>
    </citation>
    <scope>NUCLEOTIDE SEQUENCE</scope>
    <source>
        <strain evidence="2">NRRL B-16292</strain>
    </source>
</reference>
<organism evidence="2 3">
    <name type="scientific">Dactylosporangium fulvum</name>
    <dbReference type="NCBI Taxonomy" id="53359"/>
    <lineage>
        <taxon>Bacteria</taxon>
        <taxon>Bacillati</taxon>
        <taxon>Actinomycetota</taxon>
        <taxon>Actinomycetes</taxon>
        <taxon>Micromonosporales</taxon>
        <taxon>Micromonosporaceae</taxon>
        <taxon>Dactylosporangium</taxon>
    </lineage>
</organism>
<evidence type="ECO:0008006" key="4">
    <source>
        <dbReference type="Google" id="ProtNLM"/>
    </source>
</evidence>
<accession>A0ABY5WAG1</accession>
<keyword evidence="3" id="KW-1185">Reference proteome</keyword>
<gene>
    <name evidence="2" type="ORF">Dfulv_23535</name>
</gene>
<feature type="transmembrane region" description="Helical" evidence="1">
    <location>
        <begin position="259"/>
        <end position="279"/>
    </location>
</feature>
<proteinExistence type="predicted"/>